<dbReference type="PROSITE" id="PS01359">
    <property type="entry name" value="ZF_PHD_1"/>
    <property type="match status" value="1"/>
</dbReference>
<dbReference type="EMBL" id="SPRX01000079">
    <property type="protein sequence ID" value="TIC62100.1"/>
    <property type="molecule type" value="Genomic_DNA"/>
</dbReference>
<organism evidence="8 10">
    <name type="scientific">Wallemia mellicola</name>
    <dbReference type="NCBI Taxonomy" id="1708541"/>
    <lineage>
        <taxon>Eukaryota</taxon>
        <taxon>Fungi</taxon>
        <taxon>Dikarya</taxon>
        <taxon>Basidiomycota</taxon>
        <taxon>Wallemiomycotina</taxon>
        <taxon>Wallemiomycetes</taxon>
        <taxon>Wallemiales</taxon>
        <taxon>Wallemiaceae</taxon>
        <taxon>Wallemia</taxon>
    </lineage>
</organism>
<dbReference type="PANTHER" id="PTHR47636:SF1">
    <property type="entry name" value="TRANSCRIPTIONAL REGULATORY PROTEIN RCO1"/>
    <property type="match status" value="1"/>
</dbReference>
<gene>
    <name evidence="8" type="ORF">E3Q01_04140</name>
    <name evidence="7" type="ORF">E3Q22_00503</name>
</gene>
<evidence type="ECO:0000256" key="5">
    <source>
        <dbReference type="SAM" id="MobiDB-lite"/>
    </source>
</evidence>
<protein>
    <recommendedName>
        <fullName evidence="6">PHD-type domain-containing protein</fullName>
    </recommendedName>
</protein>
<dbReference type="InterPro" id="IPR052819">
    <property type="entry name" value="Chromatin_regulatory_protein"/>
</dbReference>
<name>A0A4T0LTD5_9BASI</name>
<dbReference type="SUPFAM" id="SSF57903">
    <property type="entry name" value="FYVE/PHD zinc finger"/>
    <property type="match status" value="2"/>
</dbReference>
<dbReference type="GO" id="GO:0008270">
    <property type="term" value="F:zinc ion binding"/>
    <property type="evidence" value="ECO:0007669"/>
    <property type="project" value="UniProtKB-KW"/>
</dbReference>
<dbReference type="PANTHER" id="PTHR47636">
    <property type="entry name" value="TRANSCRIPTIONAL REGULATORY PROTEIN RCO1"/>
    <property type="match status" value="1"/>
</dbReference>
<sequence length="645" mass="73491">MNNLNTEILPAPPALPNKVPRNIYHKLEPLDDAANRGFSPKLDYNFTKQTTPRPETADLSTEFDDSVLMPQEYPIKRNDLADQRPSTSLAPHIKKSSRNTNNSTFLTAQTKVGKYNHEWCDACGGEGRVIMCDGCDNSFHASCLDPPMDLGELSEDVEWYCRVCQFTNNKPRPPTNWSDQLMYHRDISNPKSFSLPVSIRKYFFGVETAYDGSYSTSSDTKPVKTDTKVEPFSRFGAALTERDAYPTKDKHGNAVKCYKCKGSSAPSLSPSNDNDRNRAITASSSTSTTHTEWRKMISCDYCNCYWHLDCLTPPITQIPSMSRMWMCPLHAEHAKSLHMKMKNRIPKENIKEVNNKLSRSDSVTIIGNSSKRSKKSNDRLDKEKFHIPEQSIQLDFWNKVKKGKGSRLRYSKSFLEDVPTVNAVEGLMALSKPSPSETRKMVRRVMQGRSATIKEENDKGEESDSSSLSSAPVSDDEESNKKHLIDESRLRKIKTIERLLHIKGEKETIEFLIKSMESNIPFKWRESKRIPHLKPSSRNSPKFVDHTSVGSCVAIPEDFVVNHRTPIVENTTKVIHKPVHLPKKPFFPDRKSSLQKANDENDKIDNKSITKHNRLPSSYMPLEIKEEIKMDKDWATNLLNDAFRI</sequence>
<dbReference type="GO" id="GO:0032221">
    <property type="term" value="C:Rpd3S complex"/>
    <property type="evidence" value="ECO:0007669"/>
    <property type="project" value="TreeGrafter"/>
</dbReference>
<dbReference type="PROSITE" id="PS50016">
    <property type="entry name" value="ZF_PHD_2"/>
    <property type="match status" value="1"/>
</dbReference>
<evidence type="ECO:0000313" key="10">
    <source>
        <dbReference type="Proteomes" id="UP000310708"/>
    </source>
</evidence>
<evidence type="ECO:0000259" key="6">
    <source>
        <dbReference type="PROSITE" id="PS50016"/>
    </source>
</evidence>
<dbReference type="InterPro" id="IPR001965">
    <property type="entry name" value="Znf_PHD"/>
</dbReference>
<dbReference type="InterPro" id="IPR011011">
    <property type="entry name" value="Znf_FYVE_PHD"/>
</dbReference>
<dbReference type="GO" id="GO:0006357">
    <property type="term" value="P:regulation of transcription by RNA polymerase II"/>
    <property type="evidence" value="ECO:0007669"/>
    <property type="project" value="TreeGrafter"/>
</dbReference>
<feature type="domain" description="PHD-type" evidence="6">
    <location>
        <begin position="117"/>
        <end position="167"/>
    </location>
</feature>
<keyword evidence="1" id="KW-0479">Metal-binding</keyword>
<feature type="region of interest" description="Disordered" evidence="5">
    <location>
        <begin position="263"/>
        <end position="287"/>
    </location>
</feature>
<dbReference type="Proteomes" id="UP000310708">
    <property type="component" value="Unassembled WGS sequence"/>
</dbReference>
<feature type="region of interest" description="Disordered" evidence="5">
    <location>
        <begin position="449"/>
        <end position="482"/>
    </location>
</feature>
<evidence type="ECO:0000256" key="2">
    <source>
        <dbReference type="ARBA" id="ARBA00022771"/>
    </source>
</evidence>
<evidence type="ECO:0000256" key="1">
    <source>
        <dbReference type="ARBA" id="ARBA00022723"/>
    </source>
</evidence>
<dbReference type="InterPro" id="IPR019787">
    <property type="entry name" value="Znf_PHD-finger"/>
</dbReference>
<dbReference type="InterPro" id="IPR019786">
    <property type="entry name" value="Zinc_finger_PHD-type_CS"/>
</dbReference>
<keyword evidence="2 4" id="KW-0863">Zinc-finger</keyword>
<dbReference type="Gene3D" id="2.30.30.1150">
    <property type="match status" value="1"/>
</dbReference>
<dbReference type="AlphaFoldDB" id="A0A4T0LTD5"/>
<accession>A0A4T0LTD5</accession>
<evidence type="ECO:0000313" key="8">
    <source>
        <dbReference type="EMBL" id="TIC62100.1"/>
    </source>
</evidence>
<evidence type="ECO:0000256" key="3">
    <source>
        <dbReference type="ARBA" id="ARBA00022833"/>
    </source>
</evidence>
<dbReference type="EMBL" id="SPRC01000003">
    <property type="protein sequence ID" value="TIB82036.1"/>
    <property type="molecule type" value="Genomic_DNA"/>
</dbReference>
<dbReference type="Gene3D" id="3.30.40.10">
    <property type="entry name" value="Zinc/RING finger domain, C3HC4 (zinc finger)"/>
    <property type="match status" value="1"/>
</dbReference>
<evidence type="ECO:0000313" key="9">
    <source>
        <dbReference type="Proteomes" id="UP000310685"/>
    </source>
</evidence>
<dbReference type="SMART" id="SM00249">
    <property type="entry name" value="PHD"/>
    <property type="match status" value="2"/>
</dbReference>
<comment type="caution">
    <text evidence="8">The sequence shown here is derived from an EMBL/GenBank/DDBJ whole genome shotgun (WGS) entry which is preliminary data.</text>
</comment>
<dbReference type="Proteomes" id="UP000310685">
    <property type="component" value="Unassembled WGS sequence"/>
</dbReference>
<feature type="region of interest" description="Disordered" evidence="5">
    <location>
        <begin position="82"/>
        <end position="101"/>
    </location>
</feature>
<dbReference type="Pfam" id="PF00628">
    <property type="entry name" value="PHD"/>
    <property type="match status" value="2"/>
</dbReference>
<feature type="compositionally biased region" description="Basic and acidic residues" evidence="5">
    <location>
        <begin position="452"/>
        <end position="462"/>
    </location>
</feature>
<dbReference type="InterPro" id="IPR013083">
    <property type="entry name" value="Znf_RING/FYVE/PHD"/>
</dbReference>
<proteinExistence type="predicted"/>
<keyword evidence="3" id="KW-0862">Zinc</keyword>
<reference evidence="9 10" key="1">
    <citation type="submission" date="2019-03" db="EMBL/GenBank/DDBJ databases">
        <title>Sequencing 25 genomes of Wallemia mellicola.</title>
        <authorList>
            <person name="Gostincar C."/>
        </authorList>
    </citation>
    <scope>NUCLEOTIDE SEQUENCE [LARGE SCALE GENOMIC DNA]</scope>
    <source>
        <strain evidence="7 9">EXF-6152</strain>
        <strain evidence="8 10">EXF-757</strain>
    </source>
</reference>
<evidence type="ECO:0000256" key="4">
    <source>
        <dbReference type="PROSITE-ProRule" id="PRU00146"/>
    </source>
</evidence>
<evidence type="ECO:0000313" key="7">
    <source>
        <dbReference type="EMBL" id="TIB82036.1"/>
    </source>
</evidence>
<dbReference type="CDD" id="cd15534">
    <property type="entry name" value="PHD2_PHF12_Rco1"/>
    <property type="match status" value="1"/>
</dbReference>